<dbReference type="CTD" id="9816091"/>
<organism evidence="3">
    <name type="scientific">Caenorhabditis remanei</name>
    <name type="common">Caenorhabditis vulgaris</name>
    <dbReference type="NCBI Taxonomy" id="31234"/>
    <lineage>
        <taxon>Eukaryota</taxon>
        <taxon>Metazoa</taxon>
        <taxon>Ecdysozoa</taxon>
        <taxon>Nematoda</taxon>
        <taxon>Chromadorea</taxon>
        <taxon>Rhabditida</taxon>
        <taxon>Rhabditina</taxon>
        <taxon>Rhabditomorpha</taxon>
        <taxon>Rhabditoidea</taxon>
        <taxon>Rhabditidae</taxon>
        <taxon>Peloderinae</taxon>
        <taxon>Caenorhabditis</taxon>
    </lineage>
</organism>
<dbReference type="GeneID" id="9816091"/>
<dbReference type="HOGENOM" id="CLU_1385289_0_0_1"/>
<dbReference type="RefSeq" id="XP_003115116.2">
    <property type="nucleotide sequence ID" value="XM_003115068.2"/>
</dbReference>
<dbReference type="eggNOG" id="ENOG502TIA8">
    <property type="taxonomic scope" value="Eukaryota"/>
</dbReference>
<protein>
    <submittedName>
        <fullName evidence="2">Uncharacterized protein</fullName>
    </submittedName>
</protein>
<dbReference type="OrthoDB" id="5832931at2759"/>
<feature type="region of interest" description="Disordered" evidence="1">
    <location>
        <begin position="1"/>
        <end position="52"/>
    </location>
</feature>
<feature type="compositionally biased region" description="Polar residues" evidence="1">
    <location>
        <begin position="1"/>
        <end position="28"/>
    </location>
</feature>
<dbReference type="OMA" id="THQMRLP"/>
<proteinExistence type="predicted"/>
<evidence type="ECO:0000256" key="1">
    <source>
        <dbReference type="SAM" id="MobiDB-lite"/>
    </source>
</evidence>
<evidence type="ECO:0000313" key="3">
    <source>
        <dbReference type="Proteomes" id="UP000008281"/>
    </source>
</evidence>
<dbReference type="InParanoid" id="E3LM50"/>
<reference evidence="2" key="1">
    <citation type="submission" date="2007-07" db="EMBL/GenBank/DDBJ databases">
        <title>PCAP assembly of the Caenorhabditis remanei genome.</title>
        <authorList>
            <consortium name="The Caenorhabditis remanei Sequencing Consortium"/>
            <person name="Wilson R.K."/>
        </authorList>
    </citation>
    <scope>NUCLEOTIDE SEQUENCE [LARGE SCALE GENOMIC DNA]</scope>
    <source>
        <strain evidence="2">PB4641</strain>
    </source>
</reference>
<sequence>MNNDNSMEAELTHSSFPCNKSNLMTTSSHSDDYEPREKRPRMSKPCRKQPTHQMRLPIILPRLPPKVSTSQNTSVRLISTPPTIVPSSSNPRPLISLLDRTEFRDRSRVAMITQQPSKPKKCYYTELNEIRREFGIPETFDTNKPNTMSGVALAEKLQLLQRMRGENKFLLESIQKKQNAYEERRVSIEQVRRVTQDTIDNCHLLKETLQTVEEDNLRLRSQLR</sequence>
<dbReference type="EMBL" id="DS268411">
    <property type="protein sequence ID" value="EFP03251.1"/>
    <property type="molecule type" value="Genomic_DNA"/>
</dbReference>
<name>E3LM50_CAERE</name>
<dbReference type="AlphaFoldDB" id="E3LM50"/>
<dbReference type="Proteomes" id="UP000008281">
    <property type="component" value="Unassembled WGS sequence"/>
</dbReference>
<dbReference type="KEGG" id="crq:GCK72_002089"/>
<evidence type="ECO:0000313" key="2">
    <source>
        <dbReference type="EMBL" id="EFP03251.1"/>
    </source>
</evidence>
<feature type="compositionally biased region" description="Basic residues" evidence="1">
    <location>
        <begin position="38"/>
        <end position="50"/>
    </location>
</feature>
<dbReference type="FunCoup" id="E3LM50">
    <property type="interactions" value="489"/>
</dbReference>
<accession>E3LM50</accession>
<gene>
    <name evidence="2" type="ORF">CRE_28068</name>
</gene>
<keyword evidence="3" id="KW-1185">Reference proteome</keyword>